<name>A0AA88MGN3_CHASR</name>
<dbReference type="SUPFAM" id="SSF49265">
    <property type="entry name" value="Fibronectin type III"/>
    <property type="match status" value="2"/>
</dbReference>
<dbReference type="InterPro" id="IPR013783">
    <property type="entry name" value="Ig-like_fold"/>
</dbReference>
<dbReference type="Proteomes" id="UP001187415">
    <property type="component" value="Unassembled WGS sequence"/>
</dbReference>
<dbReference type="EMBL" id="JAUPFM010000011">
    <property type="protein sequence ID" value="KAK2837865.1"/>
    <property type="molecule type" value="Genomic_DNA"/>
</dbReference>
<dbReference type="PANTHER" id="PTHR48485">
    <property type="entry name" value="INTERLEUKIN-12 SUBUNIT BETA-RELATED"/>
    <property type="match status" value="1"/>
</dbReference>
<dbReference type="PANTHER" id="PTHR48485:SF3">
    <property type="entry name" value="INTERLEUKIN-12 SUBUNIT BETA"/>
    <property type="match status" value="1"/>
</dbReference>
<reference evidence="4" key="1">
    <citation type="submission" date="2023-07" db="EMBL/GenBank/DDBJ databases">
        <title>Chromosome-level Genome Assembly of Striped Snakehead (Channa striata).</title>
        <authorList>
            <person name="Liu H."/>
        </authorList>
    </citation>
    <scope>NUCLEOTIDE SEQUENCE</scope>
    <source>
        <strain evidence="4">Gz</strain>
        <tissue evidence="4">Muscle</tissue>
    </source>
</reference>
<sequence length="161" mass="18603">MGLGHNCSHAENSCQWVSKLADGGFQFELSHSLSPYAEETTKLEVTAEAFTKRSFRRTTKTFFLREIIKPDSPQIVTCEEVKENLTVNIDPPTSWSTPHSYFRLEHEIEFQFKDNGNVCTTIERSSTTQIPKRISKLRARSRDSLVRSNWSEWTPWKNVTC</sequence>
<proteinExistence type="predicted"/>
<evidence type="ECO:0000256" key="2">
    <source>
        <dbReference type="ARBA" id="ARBA00023157"/>
    </source>
</evidence>
<dbReference type="Gene3D" id="2.60.40.10">
    <property type="entry name" value="Immunoglobulins"/>
    <property type="match status" value="2"/>
</dbReference>
<keyword evidence="2" id="KW-1015">Disulfide bond</keyword>
<dbReference type="InterPro" id="IPR036116">
    <property type="entry name" value="FN3_sf"/>
</dbReference>
<dbReference type="AlphaFoldDB" id="A0AA88MGN3"/>
<keyword evidence="5" id="KW-1185">Reference proteome</keyword>
<keyword evidence="3" id="KW-0325">Glycoprotein</keyword>
<comment type="caution">
    <text evidence="4">The sequence shown here is derived from an EMBL/GenBank/DDBJ whole genome shotgun (WGS) entry which is preliminary data.</text>
</comment>
<gene>
    <name evidence="4" type="ORF">Q5P01_015077</name>
</gene>
<protein>
    <recommendedName>
        <fullName evidence="6">Interleukin-12 subunit beta</fullName>
    </recommendedName>
</protein>
<dbReference type="InterPro" id="IPR050676">
    <property type="entry name" value="IL-12"/>
</dbReference>
<evidence type="ECO:0000256" key="3">
    <source>
        <dbReference type="ARBA" id="ARBA00023180"/>
    </source>
</evidence>
<evidence type="ECO:0000313" key="5">
    <source>
        <dbReference type="Proteomes" id="UP001187415"/>
    </source>
</evidence>
<keyword evidence="1" id="KW-0732">Signal</keyword>
<evidence type="ECO:0000256" key="1">
    <source>
        <dbReference type="ARBA" id="ARBA00022729"/>
    </source>
</evidence>
<evidence type="ECO:0008006" key="6">
    <source>
        <dbReference type="Google" id="ProtNLM"/>
    </source>
</evidence>
<organism evidence="4 5">
    <name type="scientific">Channa striata</name>
    <name type="common">Snakehead murrel</name>
    <name type="synonym">Ophicephalus striatus</name>
    <dbReference type="NCBI Taxonomy" id="64152"/>
    <lineage>
        <taxon>Eukaryota</taxon>
        <taxon>Metazoa</taxon>
        <taxon>Chordata</taxon>
        <taxon>Craniata</taxon>
        <taxon>Vertebrata</taxon>
        <taxon>Euteleostomi</taxon>
        <taxon>Actinopterygii</taxon>
        <taxon>Neopterygii</taxon>
        <taxon>Teleostei</taxon>
        <taxon>Neoteleostei</taxon>
        <taxon>Acanthomorphata</taxon>
        <taxon>Anabantaria</taxon>
        <taxon>Anabantiformes</taxon>
        <taxon>Channoidei</taxon>
        <taxon>Channidae</taxon>
        <taxon>Channa</taxon>
    </lineage>
</organism>
<accession>A0AA88MGN3</accession>
<evidence type="ECO:0000313" key="4">
    <source>
        <dbReference type="EMBL" id="KAK2837865.1"/>
    </source>
</evidence>